<dbReference type="EMBL" id="FOQD01000012">
    <property type="protein sequence ID" value="SFI78650.1"/>
    <property type="molecule type" value="Genomic_DNA"/>
</dbReference>
<proteinExistence type="predicted"/>
<reference evidence="2" key="1">
    <citation type="submission" date="2016-10" db="EMBL/GenBank/DDBJ databases">
        <authorList>
            <person name="Varghese N."/>
            <person name="Submissions S."/>
        </authorList>
    </citation>
    <scope>NUCLEOTIDE SEQUENCE [LARGE SCALE GENOMIC DNA]</scope>
    <source>
        <strain evidence="2">DSM 26348</strain>
    </source>
</reference>
<dbReference type="STRING" id="1576369.SAMN05421753_112112"/>
<evidence type="ECO:0000313" key="2">
    <source>
        <dbReference type="Proteomes" id="UP000199518"/>
    </source>
</evidence>
<organism evidence="1 2">
    <name type="scientific">Planctomicrobium piriforme</name>
    <dbReference type="NCBI Taxonomy" id="1576369"/>
    <lineage>
        <taxon>Bacteria</taxon>
        <taxon>Pseudomonadati</taxon>
        <taxon>Planctomycetota</taxon>
        <taxon>Planctomycetia</taxon>
        <taxon>Planctomycetales</taxon>
        <taxon>Planctomycetaceae</taxon>
        <taxon>Planctomicrobium</taxon>
    </lineage>
</organism>
<dbReference type="AlphaFoldDB" id="A0A1I3L1R8"/>
<accession>A0A1I3L1R8</accession>
<dbReference type="Proteomes" id="UP000199518">
    <property type="component" value="Unassembled WGS sequence"/>
</dbReference>
<gene>
    <name evidence="1" type="ORF">SAMN05421753_112112</name>
</gene>
<name>A0A1I3L1R8_9PLAN</name>
<sequence length="62" mass="6924">MTSYPRNSNPLAGPNWRQALRDLVQDEPQDDVIILDEVTFPLYCKRFGIVSNMQATNGKAGA</sequence>
<protein>
    <submittedName>
        <fullName evidence="1">Uncharacterized protein</fullName>
    </submittedName>
</protein>
<dbReference type="RefSeq" id="WP_092051885.1">
    <property type="nucleotide sequence ID" value="NZ_FOQD01000012.1"/>
</dbReference>
<evidence type="ECO:0000313" key="1">
    <source>
        <dbReference type="EMBL" id="SFI78650.1"/>
    </source>
</evidence>
<keyword evidence="2" id="KW-1185">Reference proteome</keyword>